<feature type="transmembrane region" description="Helical" evidence="1">
    <location>
        <begin position="30"/>
        <end position="49"/>
    </location>
</feature>
<keyword evidence="1" id="KW-1133">Transmembrane helix</keyword>
<accession>A0A6I3T2B9</accession>
<dbReference type="Proteomes" id="UP000622638">
    <property type="component" value="Unassembled WGS sequence"/>
</dbReference>
<reference evidence="2" key="4">
    <citation type="submission" date="2024-05" db="EMBL/GenBank/DDBJ databases">
        <authorList>
            <person name="Sun Q."/>
            <person name="Zhou Y."/>
        </authorList>
    </citation>
    <scope>NUCLEOTIDE SEQUENCE</scope>
    <source>
        <strain evidence="2">CGMCC 1.15931</strain>
    </source>
</reference>
<evidence type="ECO:0000313" key="4">
    <source>
        <dbReference type="Proteomes" id="UP000430634"/>
    </source>
</evidence>
<protein>
    <recommendedName>
        <fullName evidence="6">MFS transporter permease</fullName>
    </recommendedName>
</protein>
<evidence type="ECO:0000313" key="2">
    <source>
        <dbReference type="EMBL" id="GGB99951.1"/>
    </source>
</evidence>
<feature type="transmembrane region" description="Helical" evidence="1">
    <location>
        <begin position="56"/>
        <end position="75"/>
    </location>
</feature>
<evidence type="ECO:0008006" key="6">
    <source>
        <dbReference type="Google" id="ProtNLM"/>
    </source>
</evidence>
<feature type="transmembrane region" description="Helical" evidence="1">
    <location>
        <begin position="114"/>
        <end position="134"/>
    </location>
</feature>
<evidence type="ECO:0000313" key="3">
    <source>
        <dbReference type="EMBL" id="MTV54896.1"/>
    </source>
</evidence>
<organism evidence="3 4">
    <name type="scientific">Pseudoduganella buxea</name>
    <dbReference type="NCBI Taxonomy" id="1949069"/>
    <lineage>
        <taxon>Bacteria</taxon>
        <taxon>Pseudomonadati</taxon>
        <taxon>Pseudomonadota</taxon>
        <taxon>Betaproteobacteria</taxon>
        <taxon>Burkholderiales</taxon>
        <taxon>Oxalobacteraceae</taxon>
        <taxon>Telluria group</taxon>
        <taxon>Pseudoduganella</taxon>
    </lineage>
</organism>
<dbReference type="Pfam" id="PF19540">
    <property type="entry name" value="DUF6064"/>
    <property type="match status" value="1"/>
</dbReference>
<dbReference type="Proteomes" id="UP000430634">
    <property type="component" value="Unassembled WGS sequence"/>
</dbReference>
<dbReference type="EMBL" id="WNKZ01000064">
    <property type="protein sequence ID" value="MTV54896.1"/>
    <property type="molecule type" value="Genomic_DNA"/>
</dbReference>
<reference evidence="5" key="2">
    <citation type="journal article" date="2019" name="Int. J. Syst. Evol. Microbiol.">
        <title>The Global Catalogue of Microorganisms (GCM) 10K type strain sequencing project: providing services to taxonomists for standard genome sequencing and annotation.</title>
        <authorList>
            <consortium name="The Broad Institute Genomics Platform"/>
            <consortium name="The Broad Institute Genome Sequencing Center for Infectious Disease"/>
            <person name="Wu L."/>
            <person name="Ma J."/>
        </authorList>
    </citation>
    <scope>NUCLEOTIDE SEQUENCE [LARGE SCALE GENOMIC DNA]</scope>
    <source>
        <strain evidence="5">CGMCC 1.15931</strain>
    </source>
</reference>
<sequence length="208" mass="22387">MSEWSSYTLADLLMFSARTYWRLLELYNVAVWPLQLAAVALGLAIAWCARRAPRDAGRAAAVLLGLTWLWVAWAYHAQRYATINMAAPWFAAAFALQAMLLVGAGTLHLRPGRATGGAVGFVLLAYPLLAPVLGRPWTQAEVFGIAPDATAALTLVLLAGAPRAHALLWPVPLLWCAVSGATLWTMHAPLAWLLPGLGLAALLVRLRS</sequence>
<keyword evidence="5" id="KW-1185">Reference proteome</keyword>
<dbReference type="RefSeq" id="WP_170300147.1">
    <property type="nucleotide sequence ID" value="NZ_BMKG01000008.1"/>
</dbReference>
<reference evidence="2" key="1">
    <citation type="journal article" date="2014" name="Int. J. Syst. Evol. Microbiol.">
        <title>Complete genome of a new Firmicutes species belonging to the dominant human colonic microbiota ('Ruminococcus bicirculans') reveals two chromosomes and a selective capacity to utilize plant glucans.</title>
        <authorList>
            <consortium name="NISC Comparative Sequencing Program"/>
            <person name="Wegmann U."/>
            <person name="Louis P."/>
            <person name="Goesmann A."/>
            <person name="Henrissat B."/>
            <person name="Duncan S.H."/>
            <person name="Flint H.J."/>
        </authorList>
    </citation>
    <scope>NUCLEOTIDE SEQUENCE</scope>
    <source>
        <strain evidence="2">CGMCC 1.15931</strain>
    </source>
</reference>
<name>A0A6I3T2B9_9BURK</name>
<gene>
    <name evidence="2" type="ORF">GCM10011572_22380</name>
    <name evidence="3" type="ORF">GM672_19380</name>
</gene>
<evidence type="ECO:0000313" key="5">
    <source>
        <dbReference type="Proteomes" id="UP000622638"/>
    </source>
</evidence>
<dbReference type="InterPro" id="IPR045708">
    <property type="entry name" value="DUF6064"/>
</dbReference>
<reference evidence="3 4" key="3">
    <citation type="submission" date="2019-11" db="EMBL/GenBank/DDBJ databases">
        <title>Type strains purchased from KCTC, JCM and DSMZ.</title>
        <authorList>
            <person name="Lu H."/>
        </authorList>
    </citation>
    <scope>NUCLEOTIDE SEQUENCE [LARGE SCALE GENOMIC DNA]</scope>
    <source>
        <strain evidence="3 4">KCTC 52429</strain>
    </source>
</reference>
<dbReference type="EMBL" id="BMKG01000008">
    <property type="protein sequence ID" value="GGB99951.1"/>
    <property type="molecule type" value="Genomic_DNA"/>
</dbReference>
<feature type="transmembrane region" description="Helical" evidence="1">
    <location>
        <begin position="190"/>
        <end position="206"/>
    </location>
</feature>
<keyword evidence="1" id="KW-0472">Membrane</keyword>
<feature type="transmembrane region" description="Helical" evidence="1">
    <location>
        <begin position="87"/>
        <end position="107"/>
    </location>
</feature>
<evidence type="ECO:0000256" key="1">
    <source>
        <dbReference type="SAM" id="Phobius"/>
    </source>
</evidence>
<comment type="caution">
    <text evidence="3">The sequence shown here is derived from an EMBL/GenBank/DDBJ whole genome shotgun (WGS) entry which is preliminary data.</text>
</comment>
<dbReference type="AlphaFoldDB" id="A0A6I3T2B9"/>
<proteinExistence type="predicted"/>
<keyword evidence="1" id="KW-0812">Transmembrane</keyword>